<dbReference type="InterPro" id="IPR011990">
    <property type="entry name" value="TPR-like_helical_dom_sf"/>
</dbReference>
<proteinExistence type="inferred from homology"/>
<dbReference type="Pfam" id="PF03704">
    <property type="entry name" value="BTAD"/>
    <property type="match status" value="1"/>
</dbReference>
<dbReference type="PANTHER" id="PTHR35807">
    <property type="entry name" value="TRANSCRIPTIONAL REGULATOR REDD-RELATED"/>
    <property type="match status" value="1"/>
</dbReference>
<dbReference type="InterPro" id="IPR002182">
    <property type="entry name" value="NB-ARC"/>
</dbReference>
<dbReference type="SUPFAM" id="SSF46894">
    <property type="entry name" value="C-terminal effector domain of the bipartite response regulators"/>
    <property type="match status" value="1"/>
</dbReference>
<dbReference type="InterPro" id="IPR005158">
    <property type="entry name" value="BTAD"/>
</dbReference>
<evidence type="ECO:0000256" key="2">
    <source>
        <dbReference type="ARBA" id="ARBA00023015"/>
    </source>
</evidence>
<evidence type="ECO:0000313" key="9">
    <source>
        <dbReference type="Proteomes" id="UP001596956"/>
    </source>
</evidence>
<gene>
    <name evidence="8" type="ORF">ACFQZU_01480</name>
</gene>
<dbReference type="Proteomes" id="UP001596956">
    <property type="component" value="Unassembled WGS sequence"/>
</dbReference>
<protein>
    <submittedName>
        <fullName evidence="8">BTAD domain-containing putative transcriptional regulator</fullName>
    </submittedName>
</protein>
<keyword evidence="3 5" id="KW-0238">DNA-binding</keyword>
<dbReference type="InterPro" id="IPR016032">
    <property type="entry name" value="Sig_transdc_resp-reg_C-effctor"/>
</dbReference>
<organism evidence="8 9">
    <name type="scientific">Streptomonospora algeriensis</name>
    <dbReference type="NCBI Taxonomy" id="995084"/>
    <lineage>
        <taxon>Bacteria</taxon>
        <taxon>Bacillati</taxon>
        <taxon>Actinomycetota</taxon>
        <taxon>Actinomycetes</taxon>
        <taxon>Streptosporangiales</taxon>
        <taxon>Nocardiopsidaceae</taxon>
        <taxon>Streptomonospora</taxon>
    </lineage>
</organism>
<evidence type="ECO:0000256" key="6">
    <source>
        <dbReference type="SAM" id="MobiDB-lite"/>
    </source>
</evidence>
<dbReference type="Pfam" id="PF00486">
    <property type="entry name" value="Trans_reg_C"/>
    <property type="match status" value="1"/>
</dbReference>
<dbReference type="CDD" id="cd15831">
    <property type="entry name" value="BTAD"/>
    <property type="match status" value="1"/>
</dbReference>
<dbReference type="Gene3D" id="1.25.40.10">
    <property type="entry name" value="Tetratricopeptide repeat domain"/>
    <property type="match status" value="1"/>
</dbReference>
<evidence type="ECO:0000259" key="7">
    <source>
        <dbReference type="PROSITE" id="PS51755"/>
    </source>
</evidence>
<evidence type="ECO:0000256" key="1">
    <source>
        <dbReference type="ARBA" id="ARBA00005820"/>
    </source>
</evidence>
<dbReference type="Pfam" id="PF00931">
    <property type="entry name" value="NB-ARC"/>
    <property type="match status" value="1"/>
</dbReference>
<dbReference type="PRINTS" id="PR00364">
    <property type="entry name" value="DISEASERSIST"/>
</dbReference>
<evidence type="ECO:0000313" key="8">
    <source>
        <dbReference type="EMBL" id="MFD0799990.1"/>
    </source>
</evidence>
<dbReference type="SUPFAM" id="SSF52540">
    <property type="entry name" value="P-loop containing nucleoside triphosphate hydrolases"/>
    <property type="match status" value="1"/>
</dbReference>
<dbReference type="SMART" id="SM01043">
    <property type="entry name" value="BTAD"/>
    <property type="match status" value="1"/>
</dbReference>
<comment type="caution">
    <text evidence="8">The sequence shown here is derived from an EMBL/GenBank/DDBJ whole genome shotgun (WGS) entry which is preliminary data.</text>
</comment>
<keyword evidence="2" id="KW-0805">Transcription regulation</keyword>
<dbReference type="Gene3D" id="1.10.10.10">
    <property type="entry name" value="Winged helix-like DNA-binding domain superfamily/Winged helix DNA-binding domain"/>
    <property type="match status" value="1"/>
</dbReference>
<name>A0ABW3BAC0_9ACTN</name>
<keyword evidence="4" id="KW-0804">Transcription</keyword>
<feature type="region of interest" description="Disordered" evidence="6">
    <location>
        <begin position="239"/>
        <end position="269"/>
    </location>
</feature>
<dbReference type="InterPro" id="IPR001867">
    <property type="entry name" value="OmpR/PhoB-type_DNA-bd"/>
</dbReference>
<feature type="DNA-binding region" description="OmpR/PhoB-type" evidence="5">
    <location>
        <begin position="1"/>
        <end position="87"/>
    </location>
</feature>
<dbReference type="InterPro" id="IPR027417">
    <property type="entry name" value="P-loop_NTPase"/>
</dbReference>
<evidence type="ECO:0000256" key="4">
    <source>
        <dbReference type="ARBA" id="ARBA00023163"/>
    </source>
</evidence>
<dbReference type="EMBL" id="JBHTHR010000014">
    <property type="protein sequence ID" value="MFD0799990.1"/>
    <property type="molecule type" value="Genomic_DNA"/>
</dbReference>
<reference evidence="9" key="1">
    <citation type="journal article" date="2019" name="Int. J. Syst. Evol. Microbiol.">
        <title>The Global Catalogue of Microorganisms (GCM) 10K type strain sequencing project: providing services to taxonomists for standard genome sequencing and annotation.</title>
        <authorList>
            <consortium name="The Broad Institute Genomics Platform"/>
            <consortium name="The Broad Institute Genome Sequencing Center for Infectious Disease"/>
            <person name="Wu L."/>
            <person name="Ma J."/>
        </authorList>
    </citation>
    <scope>NUCLEOTIDE SEQUENCE [LARGE SCALE GENOMIC DNA]</scope>
    <source>
        <strain evidence="9">CCUG 63369</strain>
    </source>
</reference>
<evidence type="ECO:0000256" key="5">
    <source>
        <dbReference type="PROSITE-ProRule" id="PRU01091"/>
    </source>
</evidence>
<dbReference type="PANTHER" id="PTHR35807:SF1">
    <property type="entry name" value="TRANSCRIPTIONAL REGULATOR REDD"/>
    <property type="match status" value="1"/>
</dbReference>
<sequence length="592" mass="63546">MPATPSAPKLRSVLALLVLRTNTIVGTHQIIEELWGEQPPPSATTTLQTYIYQLRKLLCLGDSVTKDADYPEGPVLRTSYGGYRLDLPPGSLDSQRFTSTVSQGRAMLAEGELEAAAETLRSSLSLWRGAALADVARGPQTEADVVRLNEIYNSALESRIDADLQLGRPNEVISELTGLVAQQPTHEGFQAKLMQALYSVGRRSEALGVFQRARTALTEQLGLEPSDELQQLQRRILAGDVPSAPTREGDRTVRASPPLPDSLPPAETDLLGRDRETSALLGALHRGGPAGIPVIAVSGAPGVGKTSFALRTAHSVRGDYRDGLFYVRLPASASGHAALGHALGQLLTTAGFPPARIPDGTGQRAAMFREWSARRRILVVLDDMPDTDGLSLAVPAGAKSALIVVSRRRMADIAVTDAIDLSCLGEETCLRLLSRFDTGRRLCHDPESSAELVRLCGGLPKALLAAVNCYRRRPHWNADRLMSKIRNGSEDILCMREAVSASLFQMGAEAAAAVQELARNVPRCFDVGDAASILGRSEDDTEALLEHLVEFHLLAVEPEGGESTGEGGFRYSLSPVVRWATRPAPSAVAGSR</sequence>
<dbReference type="InterPro" id="IPR051677">
    <property type="entry name" value="AfsR-DnrI-RedD_regulator"/>
</dbReference>
<dbReference type="SUPFAM" id="SSF48452">
    <property type="entry name" value="TPR-like"/>
    <property type="match status" value="1"/>
</dbReference>
<comment type="similarity">
    <text evidence="1">Belongs to the AfsR/DnrI/RedD regulatory family.</text>
</comment>
<dbReference type="InterPro" id="IPR036388">
    <property type="entry name" value="WH-like_DNA-bd_sf"/>
</dbReference>
<dbReference type="SMART" id="SM00862">
    <property type="entry name" value="Trans_reg_C"/>
    <property type="match status" value="1"/>
</dbReference>
<accession>A0ABW3BAC0</accession>
<dbReference type="PROSITE" id="PS51755">
    <property type="entry name" value="OMPR_PHOB"/>
    <property type="match status" value="1"/>
</dbReference>
<keyword evidence="9" id="KW-1185">Reference proteome</keyword>
<dbReference type="Gene3D" id="3.40.50.300">
    <property type="entry name" value="P-loop containing nucleotide triphosphate hydrolases"/>
    <property type="match status" value="1"/>
</dbReference>
<evidence type="ECO:0000256" key="3">
    <source>
        <dbReference type="ARBA" id="ARBA00023125"/>
    </source>
</evidence>
<feature type="domain" description="OmpR/PhoB-type" evidence="7">
    <location>
        <begin position="1"/>
        <end position="87"/>
    </location>
</feature>